<evidence type="ECO:0000313" key="4">
    <source>
        <dbReference type="Proteomes" id="UP000475862"/>
    </source>
</evidence>
<dbReference type="AlphaFoldDB" id="A0A6G0T2U8"/>
<dbReference type="EMBL" id="VYZN01000066">
    <property type="protein sequence ID" value="KAE9524524.1"/>
    <property type="molecule type" value="Genomic_DNA"/>
</dbReference>
<feature type="domain" description="DUF4371" evidence="2">
    <location>
        <begin position="130"/>
        <end position="324"/>
    </location>
</feature>
<dbReference type="GO" id="GO:0046983">
    <property type="term" value="F:protein dimerization activity"/>
    <property type="evidence" value="ECO:0007669"/>
    <property type="project" value="InterPro"/>
</dbReference>
<dbReference type="SUPFAM" id="SSF53098">
    <property type="entry name" value="Ribonuclease H-like"/>
    <property type="match status" value="1"/>
</dbReference>
<protein>
    <recommendedName>
        <fullName evidence="5">TTF-type domain-containing protein</fullName>
    </recommendedName>
</protein>
<comment type="caution">
    <text evidence="3">The sequence shown here is derived from an EMBL/GenBank/DDBJ whole genome shotgun (WGS) entry which is preliminary data.</text>
</comment>
<reference evidence="3 4" key="1">
    <citation type="submission" date="2019-08" db="EMBL/GenBank/DDBJ databases">
        <title>The genome of the soybean aphid Biotype 1, its phylome, world population structure and adaptation to the North American continent.</title>
        <authorList>
            <person name="Giordano R."/>
            <person name="Donthu R.K."/>
            <person name="Hernandez A.G."/>
            <person name="Wright C.L."/>
            <person name="Zimin A.V."/>
        </authorList>
    </citation>
    <scope>NUCLEOTIDE SEQUENCE [LARGE SCALE GENOMIC DNA]</scope>
    <source>
        <tissue evidence="3">Whole aphids</tissue>
    </source>
</reference>
<dbReference type="Proteomes" id="UP000475862">
    <property type="component" value="Unassembled WGS sequence"/>
</dbReference>
<dbReference type="PANTHER" id="PTHR45749:SF28">
    <property type="entry name" value="ZINC FINGER MYM-TYPE PROTEIN 1-LIKE-RELATED"/>
    <property type="match status" value="1"/>
</dbReference>
<dbReference type="Pfam" id="PF14291">
    <property type="entry name" value="DUF4371"/>
    <property type="match status" value="1"/>
</dbReference>
<evidence type="ECO:0000259" key="2">
    <source>
        <dbReference type="Pfam" id="PF14291"/>
    </source>
</evidence>
<evidence type="ECO:0000313" key="3">
    <source>
        <dbReference type="EMBL" id="KAE9524524.1"/>
    </source>
</evidence>
<proteinExistence type="predicted"/>
<organism evidence="3 4">
    <name type="scientific">Aphis glycines</name>
    <name type="common">Soybean aphid</name>
    <dbReference type="NCBI Taxonomy" id="307491"/>
    <lineage>
        <taxon>Eukaryota</taxon>
        <taxon>Metazoa</taxon>
        <taxon>Ecdysozoa</taxon>
        <taxon>Arthropoda</taxon>
        <taxon>Hexapoda</taxon>
        <taxon>Insecta</taxon>
        <taxon>Pterygota</taxon>
        <taxon>Neoptera</taxon>
        <taxon>Paraneoptera</taxon>
        <taxon>Hemiptera</taxon>
        <taxon>Sternorrhyncha</taxon>
        <taxon>Aphidomorpha</taxon>
        <taxon>Aphidoidea</taxon>
        <taxon>Aphididae</taxon>
        <taxon>Aphidini</taxon>
        <taxon>Aphis</taxon>
        <taxon>Aphis</taxon>
    </lineage>
</organism>
<sequence>MNSVQQILQCNFSTISLEKKMEMKNKGRPTPNLNIKQITKCKTRDYVRQFKNDIYKTHDWICGCSETNRLYCFPCLLFGQKSNDAAWVKNGINDLIHLLTSKIKTHEKSMTHINSQLNLKLLGKQDIRQQLSSAYRLNIKQYNEKISRNRYILNKIINYIKFCGAFKLALRGHDEKSNSENPGVFRGLINFSSELDSVLKCHIENSSVFKGLSKLIQNDLLECCLVVCQQRIKNEITQAEYISVMADETTDVSAQFQLSIIFRYLLSDGTLVERFWGFFNPTGHDAKSLSECIIFNLEKVLESPDMLICQSYDGANVMSGRLNGVQKIINNSYKNAHFIHCYAHQLNLILIQATSQNLRSGLRRIVNTVCENLESLIECMKEIESTFNQTIAINQAGALHWMLNDDRFIFWLRVFHSLMPHVDILYNQLQKQTMDPVELSKSIFRFEENILKERQNIDNIFETSQNYPTKKRRQDGTIETRKIAAKEVCDIFIVNVKERFDYKNHLNASYLYLSTKFPMHENNFPSDHFNKTIEAYPFLDVTKLKTELQLFYKRTDFRDISSSVHLLKFIIENNLTLIFSESYKLLKIISTIPMTTAEAERSFSTLKRIKTFLRNSMTEDRLTALAMLSIEKRMIDNIPNFNEEVIACDCGNIGPFTYNYMTIDNKIWQVAILKSKVDIALIEVKSTSKLLKITCRRNLKHTPVNITAMYEAASFIIVSTNTGNRILI</sequence>
<dbReference type="InterPro" id="IPR012337">
    <property type="entry name" value="RNaseH-like_sf"/>
</dbReference>
<evidence type="ECO:0000259" key="1">
    <source>
        <dbReference type="Pfam" id="PF05699"/>
    </source>
</evidence>
<gene>
    <name evidence="3" type="ORF">AGLY_015112</name>
</gene>
<feature type="domain" description="HAT C-terminal dimerisation" evidence="1">
    <location>
        <begin position="577"/>
        <end position="633"/>
    </location>
</feature>
<dbReference type="OrthoDB" id="6609876at2759"/>
<dbReference type="InterPro" id="IPR025398">
    <property type="entry name" value="DUF4371"/>
</dbReference>
<dbReference type="InterPro" id="IPR008906">
    <property type="entry name" value="HATC_C_dom"/>
</dbReference>
<dbReference type="PANTHER" id="PTHR45749">
    <property type="match status" value="1"/>
</dbReference>
<dbReference type="Pfam" id="PF05699">
    <property type="entry name" value="Dimer_Tnp_hAT"/>
    <property type="match status" value="1"/>
</dbReference>
<keyword evidence="4" id="KW-1185">Reference proteome</keyword>
<evidence type="ECO:0008006" key="5">
    <source>
        <dbReference type="Google" id="ProtNLM"/>
    </source>
</evidence>
<accession>A0A6G0T2U8</accession>
<name>A0A6G0T2U8_APHGL</name>